<evidence type="ECO:0000313" key="4">
    <source>
        <dbReference type="Proteomes" id="UP000474758"/>
    </source>
</evidence>
<name>A0A6M1TLY7_9RHOB</name>
<dbReference type="InterPro" id="IPR050345">
    <property type="entry name" value="Aliph_Amidase/BUP"/>
</dbReference>
<dbReference type="InterPro" id="IPR044083">
    <property type="entry name" value="RamA-like"/>
</dbReference>
<dbReference type="PANTHER" id="PTHR43674">
    <property type="entry name" value="NITRILASE C965.09-RELATED"/>
    <property type="match status" value="1"/>
</dbReference>
<proteinExistence type="predicted"/>
<accession>A0A6M1TLY7</accession>
<dbReference type="InterPro" id="IPR003010">
    <property type="entry name" value="C-N_Hydrolase"/>
</dbReference>
<reference evidence="3 4" key="1">
    <citation type="submission" date="2020-02" db="EMBL/GenBank/DDBJ databases">
        <title>Rhodobacter translucens sp. nov., a novel bacterium isolated from activated sludge.</title>
        <authorList>
            <person name="Liu J."/>
        </authorList>
    </citation>
    <scope>NUCLEOTIDE SEQUENCE [LARGE SCALE GENOMIC DNA]</scope>
    <source>
        <strain evidence="3 4">HX-7-19</strain>
    </source>
</reference>
<protein>
    <submittedName>
        <fullName evidence="3">Carbon-nitrogen hydrolase family protein</fullName>
    </submittedName>
</protein>
<evidence type="ECO:0000313" key="3">
    <source>
        <dbReference type="EMBL" id="NGQ90999.1"/>
    </source>
</evidence>
<dbReference type="EMBL" id="JAALFE010000007">
    <property type="protein sequence ID" value="NGQ90999.1"/>
    <property type="molecule type" value="Genomic_DNA"/>
</dbReference>
<dbReference type="GO" id="GO:0033388">
    <property type="term" value="P:putrescine biosynthetic process from arginine"/>
    <property type="evidence" value="ECO:0007669"/>
    <property type="project" value="TreeGrafter"/>
</dbReference>
<dbReference type="Proteomes" id="UP000474758">
    <property type="component" value="Unassembled WGS sequence"/>
</dbReference>
<dbReference type="Pfam" id="PF00795">
    <property type="entry name" value="CN_hydrolase"/>
    <property type="match status" value="1"/>
</dbReference>
<keyword evidence="1 3" id="KW-0378">Hydrolase</keyword>
<keyword evidence="4" id="KW-1185">Reference proteome</keyword>
<dbReference type="AlphaFoldDB" id="A0A6M1TLY7"/>
<dbReference type="InterPro" id="IPR036526">
    <property type="entry name" value="C-N_Hydrolase_sf"/>
</dbReference>
<gene>
    <name evidence="3" type="ORF">G5V65_08820</name>
</gene>
<dbReference type="RefSeq" id="WP_165049087.1">
    <property type="nucleotide sequence ID" value="NZ_JAALFE010000007.1"/>
</dbReference>
<dbReference type="GO" id="GO:0050126">
    <property type="term" value="F:N-carbamoylputrescine amidase activity"/>
    <property type="evidence" value="ECO:0007669"/>
    <property type="project" value="TreeGrafter"/>
</dbReference>
<dbReference type="SUPFAM" id="SSF56317">
    <property type="entry name" value="Carbon-nitrogen hydrolase"/>
    <property type="match status" value="1"/>
</dbReference>
<dbReference type="PROSITE" id="PS50263">
    <property type="entry name" value="CN_HYDROLASE"/>
    <property type="match status" value="1"/>
</dbReference>
<evidence type="ECO:0000256" key="1">
    <source>
        <dbReference type="ARBA" id="ARBA00022801"/>
    </source>
</evidence>
<comment type="caution">
    <text evidence="3">The sequence shown here is derived from an EMBL/GenBank/DDBJ whole genome shotgun (WGS) entry which is preliminary data.</text>
</comment>
<sequence>MSFPIALWQGPSPEGSDDRAFAALDAALRAAAALGAITLVAPEAYLPGYNQPDIPARAQPRGGPWHQRLAALARSHGCGIVIGYAEGDGDHVYNSAVAFDASGREIGHYRKVQLFGPREKSIYTPGDTVSTFDLGGIRAAMLICYDVEFAHLTRKLAEEGADLILVPTANPEPNTHVSRLVVPAHAINHGLTIVYANYCGTEGDITYCGGSVIAAPDAAILAAAGPGPALLIADIDRQPDPALIQTQLTDFRPV</sequence>
<feature type="domain" description="CN hydrolase" evidence="2">
    <location>
        <begin position="3"/>
        <end position="237"/>
    </location>
</feature>
<organism evidence="3 4">
    <name type="scientific">Paragemmobacter kunshanensis</name>
    <dbReference type="NCBI Taxonomy" id="2583234"/>
    <lineage>
        <taxon>Bacteria</taxon>
        <taxon>Pseudomonadati</taxon>
        <taxon>Pseudomonadota</taxon>
        <taxon>Alphaproteobacteria</taxon>
        <taxon>Rhodobacterales</taxon>
        <taxon>Paracoccaceae</taxon>
        <taxon>Paragemmobacter</taxon>
    </lineage>
</organism>
<dbReference type="PANTHER" id="PTHR43674:SF2">
    <property type="entry name" value="BETA-UREIDOPROPIONASE"/>
    <property type="match status" value="1"/>
</dbReference>
<dbReference type="Gene3D" id="3.60.110.10">
    <property type="entry name" value="Carbon-nitrogen hydrolase"/>
    <property type="match status" value="1"/>
</dbReference>
<evidence type="ECO:0000259" key="2">
    <source>
        <dbReference type="PROSITE" id="PS50263"/>
    </source>
</evidence>
<dbReference type="CDD" id="cd07576">
    <property type="entry name" value="R-amidase_like"/>
    <property type="match status" value="1"/>
</dbReference>